<dbReference type="EMBL" id="KZ824267">
    <property type="protein sequence ID" value="RAL17607.1"/>
    <property type="molecule type" value="Genomic_DNA"/>
</dbReference>
<gene>
    <name evidence="3" type="ORF">BO97DRAFT_402162</name>
</gene>
<dbReference type="Proteomes" id="UP000248961">
    <property type="component" value="Unassembled WGS sequence"/>
</dbReference>
<protein>
    <submittedName>
        <fullName evidence="3">Uncharacterized protein</fullName>
    </submittedName>
</protein>
<organism evidence="3 4">
    <name type="scientific">Aspergillus homomorphus (strain CBS 101889)</name>
    <dbReference type="NCBI Taxonomy" id="1450537"/>
    <lineage>
        <taxon>Eukaryota</taxon>
        <taxon>Fungi</taxon>
        <taxon>Dikarya</taxon>
        <taxon>Ascomycota</taxon>
        <taxon>Pezizomycotina</taxon>
        <taxon>Eurotiomycetes</taxon>
        <taxon>Eurotiomycetidae</taxon>
        <taxon>Eurotiales</taxon>
        <taxon>Aspergillaceae</taxon>
        <taxon>Aspergillus</taxon>
        <taxon>Aspergillus subgen. Circumdati</taxon>
    </lineage>
</organism>
<keyword evidence="2" id="KW-0472">Membrane</keyword>
<keyword evidence="2" id="KW-0812">Transmembrane</keyword>
<dbReference type="GeneID" id="37198717"/>
<proteinExistence type="predicted"/>
<sequence>MSSNAIASSLPAAAVSDAVSAAFGVLDISPSAMTGAFILACVVGFWVWIIVVSILCLRHSCVYRAKEDAYLNLMYVNSEATHRRFTYGPILPPAVQTPGWPDKGPTPSLPMRSPLSPRSARFPRYTLWTG</sequence>
<reference evidence="3 4" key="1">
    <citation type="submission" date="2018-02" db="EMBL/GenBank/DDBJ databases">
        <title>The genomes of Aspergillus section Nigri reveals drivers in fungal speciation.</title>
        <authorList>
            <consortium name="DOE Joint Genome Institute"/>
            <person name="Vesth T.C."/>
            <person name="Nybo J."/>
            <person name="Theobald S."/>
            <person name="Brandl J."/>
            <person name="Frisvad J.C."/>
            <person name="Nielsen K.F."/>
            <person name="Lyhne E.K."/>
            <person name="Kogle M.E."/>
            <person name="Kuo A."/>
            <person name="Riley R."/>
            <person name="Clum A."/>
            <person name="Nolan M."/>
            <person name="Lipzen A."/>
            <person name="Salamov A."/>
            <person name="Henrissat B."/>
            <person name="Wiebenga A."/>
            <person name="De vries R.P."/>
            <person name="Grigoriev I.V."/>
            <person name="Mortensen U.H."/>
            <person name="Andersen M.R."/>
            <person name="Baker S.E."/>
        </authorList>
    </citation>
    <scope>NUCLEOTIDE SEQUENCE [LARGE SCALE GENOMIC DNA]</scope>
    <source>
        <strain evidence="3 4">CBS 101889</strain>
    </source>
</reference>
<dbReference type="VEuPathDB" id="FungiDB:BO97DRAFT_402162"/>
<evidence type="ECO:0000313" key="4">
    <source>
        <dbReference type="Proteomes" id="UP000248961"/>
    </source>
</evidence>
<evidence type="ECO:0000313" key="3">
    <source>
        <dbReference type="EMBL" id="RAL17607.1"/>
    </source>
</evidence>
<dbReference type="AlphaFoldDB" id="A0A395IBN1"/>
<feature type="region of interest" description="Disordered" evidence="1">
    <location>
        <begin position="96"/>
        <end position="117"/>
    </location>
</feature>
<evidence type="ECO:0000256" key="2">
    <source>
        <dbReference type="SAM" id="Phobius"/>
    </source>
</evidence>
<feature type="transmembrane region" description="Helical" evidence="2">
    <location>
        <begin position="37"/>
        <end position="57"/>
    </location>
</feature>
<keyword evidence="2" id="KW-1133">Transmembrane helix</keyword>
<evidence type="ECO:0000256" key="1">
    <source>
        <dbReference type="SAM" id="MobiDB-lite"/>
    </source>
</evidence>
<name>A0A395IBN1_ASPHC</name>
<accession>A0A395IBN1</accession>
<dbReference type="RefSeq" id="XP_025556761.1">
    <property type="nucleotide sequence ID" value="XM_025694428.1"/>
</dbReference>
<keyword evidence="4" id="KW-1185">Reference proteome</keyword>